<dbReference type="EMBL" id="JAQQWP010000008">
    <property type="protein sequence ID" value="KAK8105753.1"/>
    <property type="molecule type" value="Genomic_DNA"/>
</dbReference>
<feature type="region of interest" description="Disordered" evidence="1">
    <location>
        <begin position="53"/>
        <end position="159"/>
    </location>
</feature>
<protein>
    <submittedName>
        <fullName evidence="2">Uncharacterized protein</fullName>
    </submittedName>
</protein>
<proteinExistence type="predicted"/>
<evidence type="ECO:0000256" key="1">
    <source>
        <dbReference type="SAM" id="MobiDB-lite"/>
    </source>
</evidence>
<sequence>MQTQHDNGRLLPGYTGMQIPQIDEPVHESFLPLARVKELEEPLINVFPEGVSDGTHDGNLHEVQPRIQLHPLEKRKRLVRVRSTEGKRDPPPQTSQPQRPVHGPDGEDGNGDPVHAGPRDALTNCARRGGHDVGLERPAAGHEGGGDDGVDDGPHERPA</sequence>
<reference evidence="2 3" key="1">
    <citation type="submission" date="2023-01" db="EMBL/GenBank/DDBJ databases">
        <title>Analysis of 21 Apiospora genomes using comparative genomics revels a genus with tremendous synthesis potential of carbohydrate active enzymes and secondary metabolites.</title>
        <authorList>
            <person name="Sorensen T."/>
        </authorList>
    </citation>
    <scope>NUCLEOTIDE SEQUENCE [LARGE SCALE GENOMIC DNA]</scope>
    <source>
        <strain evidence="2 3">CBS 117206</strain>
    </source>
</reference>
<dbReference type="Proteomes" id="UP001392437">
    <property type="component" value="Unassembled WGS sequence"/>
</dbReference>
<comment type="caution">
    <text evidence="2">The sequence shown here is derived from an EMBL/GenBank/DDBJ whole genome shotgun (WGS) entry which is preliminary data.</text>
</comment>
<accession>A0AAW0QKE0</accession>
<dbReference type="AlphaFoldDB" id="A0AAW0QKE0"/>
<evidence type="ECO:0000313" key="2">
    <source>
        <dbReference type="EMBL" id="KAK8105753.1"/>
    </source>
</evidence>
<keyword evidence="3" id="KW-1185">Reference proteome</keyword>
<evidence type="ECO:0000313" key="3">
    <source>
        <dbReference type="Proteomes" id="UP001392437"/>
    </source>
</evidence>
<name>A0AAW0QKE0_9PEZI</name>
<organism evidence="2 3">
    <name type="scientific">Apiospora kogelbergensis</name>
    <dbReference type="NCBI Taxonomy" id="1337665"/>
    <lineage>
        <taxon>Eukaryota</taxon>
        <taxon>Fungi</taxon>
        <taxon>Dikarya</taxon>
        <taxon>Ascomycota</taxon>
        <taxon>Pezizomycotina</taxon>
        <taxon>Sordariomycetes</taxon>
        <taxon>Xylariomycetidae</taxon>
        <taxon>Amphisphaeriales</taxon>
        <taxon>Apiosporaceae</taxon>
        <taxon>Apiospora</taxon>
    </lineage>
</organism>
<feature type="compositionally biased region" description="Basic and acidic residues" evidence="1">
    <location>
        <begin position="54"/>
        <end position="64"/>
    </location>
</feature>
<gene>
    <name evidence="2" type="ORF">PG999_009112</name>
</gene>